<keyword evidence="4" id="KW-1185">Reference proteome</keyword>
<feature type="region of interest" description="Disordered" evidence="1">
    <location>
        <begin position="607"/>
        <end position="636"/>
    </location>
</feature>
<sequence length="662" mass="70054">MSLITQQRPAPGCEVQRYGWTSHHSIAQQLEALSKTFFPHSDSVQIRLCLAVDLLLFFLLPPMHFRSLFALLVAIQPALSFSSPRADTPTFPDLYEATIADLQAGLDAGHFTSVDLVNAYFARINEVNAELHAVIETSPTALKQAADLDAQRKQGKKIGPLHGIPILVKDNIATRVEDGMNTTAGSYALLNSVVPGDATTAAKLRQAGAIILGKANLSEWAAFGSLAPDGWSGRGGQTTNPYYPKGNACGSSSGSGVSAAIGLAAATLGTETAGSITCPASRNNVVGVKATVGLTSRNGVVPISQHQDTVGPLTRTVTDAAIVLSVIAGKDSADNYTDAQPDQVPDYTAALKKDALKGARLGVPRTVFIDKTWGPIPAAAAFTDALKTMKDLGAIITDPANIPNAEDILKNDAGNIVLETDLKFDIQHYLSTLKEIPTNVHNIADIAAFNDAHKDLEEPALDAYTSWNSHFIISEPKQLDDAYRAAVEQSHDYSRAKGIDAVLKQYNLDAFVLPENSFMFQYAGFAGYPIVTVPLGFQPNDTKPADSGGKDSPIETAPGMPFGLTFVGTAFSESKLLAYAYAYEQATQTRLKRKAYDKATPKTQLVDVVGKNLPSGGANSTEPNSNSTQNGGGTGAATSVGVSRSLGLLVASLVCAHGVVRW</sequence>
<dbReference type="SUPFAM" id="SSF75304">
    <property type="entry name" value="Amidase signature (AS) enzymes"/>
    <property type="match status" value="1"/>
</dbReference>
<comment type="caution">
    <text evidence="3">The sequence shown here is derived from an EMBL/GenBank/DDBJ whole genome shotgun (WGS) entry which is preliminary data.</text>
</comment>
<dbReference type="Gene3D" id="3.90.1300.10">
    <property type="entry name" value="Amidase signature (AS) domain"/>
    <property type="match status" value="1"/>
</dbReference>
<evidence type="ECO:0000259" key="2">
    <source>
        <dbReference type="Pfam" id="PF01425"/>
    </source>
</evidence>
<dbReference type="EMBL" id="JAWWNJ010000036">
    <property type="protein sequence ID" value="KAK7023058.1"/>
    <property type="molecule type" value="Genomic_DNA"/>
</dbReference>
<dbReference type="InterPro" id="IPR036928">
    <property type="entry name" value="AS_sf"/>
</dbReference>
<evidence type="ECO:0000313" key="3">
    <source>
        <dbReference type="EMBL" id="KAK7023058.1"/>
    </source>
</evidence>
<feature type="domain" description="Amidase" evidence="2">
    <location>
        <begin position="115"/>
        <end position="577"/>
    </location>
</feature>
<dbReference type="Proteomes" id="UP001362999">
    <property type="component" value="Unassembled WGS sequence"/>
</dbReference>
<dbReference type="AlphaFoldDB" id="A0AAW0BAA8"/>
<protein>
    <submittedName>
        <fullName evidence="3">Amidase domain-containing protein</fullName>
    </submittedName>
</protein>
<name>A0AAW0BAA8_9AGAR</name>
<gene>
    <name evidence="3" type="ORF">R3P38DRAFT_2957326</name>
</gene>
<accession>A0AAW0BAA8</accession>
<dbReference type="PANTHER" id="PTHR42678">
    <property type="entry name" value="AMIDASE"/>
    <property type="match status" value="1"/>
</dbReference>
<dbReference type="InterPro" id="IPR023631">
    <property type="entry name" value="Amidase_dom"/>
</dbReference>
<evidence type="ECO:0000256" key="1">
    <source>
        <dbReference type="SAM" id="MobiDB-lite"/>
    </source>
</evidence>
<reference evidence="3 4" key="1">
    <citation type="journal article" date="2024" name="J Genomics">
        <title>Draft genome sequencing and assembly of Favolaschia claudopus CIRM-BRFM 2984 isolated from oak limbs.</title>
        <authorList>
            <person name="Navarro D."/>
            <person name="Drula E."/>
            <person name="Chaduli D."/>
            <person name="Cazenave R."/>
            <person name="Ahrendt S."/>
            <person name="Wang J."/>
            <person name="Lipzen A."/>
            <person name="Daum C."/>
            <person name="Barry K."/>
            <person name="Grigoriev I.V."/>
            <person name="Favel A."/>
            <person name="Rosso M.N."/>
            <person name="Martin F."/>
        </authorList>
    </citation>
    <scope>NUCLEOTIDE SEQUENCE [LARGE SCALE GENOMIC DNA]</scope>
    <source>
        <strain evidence="3 4">CIRM-BRFM 2984</strain>
    </source>
</reference>
<evidence type="ECO:0000313" key="4">
    <source>
        <dbReference type="Proteomes" id="UP001362999"/>
    </source>
</evidence>
<organism evidence="3 4">
    <name type="scientific">Favolaschia claudopus</name>
    <dbReference type="NCBI Taxonomy" id="2862362"/>
    <lineage>
        <taxon>Eukaryota</taxon>
        <taxon>Fungi</taxon>
        <taxon>Dikarya</taxon>
        <taxon>Basidiomycota</taxon>
        <taxon>Agaricomycotina</taxon>
        <taxon>Agaricomycetes</taxon>
        <taxon>Agaricomycetidae</taxon>
        <taxon>Agaricales</taxon>
        <taxon>Marasmiineae</taxon>
        <taxon>Mycenaceae</taxon>
        <taxon>Favolaschia</taxon>
    </lineage>
</organism>
<dbReference type="PANTHER" id="PTHR42678:SF34">
    <property type="entry name" value="OS04G0183300 PROTEIN"/>
    <property type="match status" value="1"/>
</dbReference>
<proteinExistence type="predicted"/>
<dbReference type="Pfam" id="PF01425">
    <property type="entry name" value="Amidase"/>
    <property type="match status" value="1"/>
</dbReference>